<dbReference type="Proteomes" id="UP001596058">
    <property type="component" value="Unassembled WGS sequence"/>
</dbReference>
<dbReference type="EMBL" id="JBHSPA010000085">
    <property type="protein sequence ID" value="MFC5832778.1"/>
    <property type="molecule type" value="Genomic_DNA"/>
</dbReference>
<proteinExistence type="predicted"/>
<accession>A0ABW1D6B7</accession>
<organism evidence="1 2">
    <name type="scientific">Nonomuraea insulae</name>
    <dbReference type="NCBI Taxonomy" id="1616787"/>
    <lineage>
        <taxon>Bacteria</taxon>
        <taxon>Bacillati</taxon>
        <taxon>Actinomycetota</taxon>
        <taxon>Actinomycetes</taxon>
        <taxon>Streptosporangiales</taxon>
        <taxon>Streptosporangiaceae</taxon>
        <taxon>Nonomuraea</taxon>
    </lineage>
</organism>
<gene>
    <name evidence="1" type="ORF">ACFPZ3_53775</name>
</gene>
<reference evidence="2" key="1">
    <citation type="journal article" date="2019" name="Int. J. Syst. Evol. Microbiol.">
        <title>The Global Catalogue of Microorganisms (GCM) 10K type strain sequencing project: providing services to taxonomists for standard genome sequencing and annotation.</title>
        <authorList>
            <consortium name="The Broad Institute Genomics Platform"/>
            <consortium name="The Broad Institute Genome Sequencing Center for Infectious Disease"/>
            <person name="Wu L."/>
            <person name="Ma J."/>
        </authorList>
    </citation>
    <scope>NUCLEOTIDE SEQUENCE [LARGE SCALE GENOMIC DNA]</scope>
    <source>
        <strain evidence="2">CCUG 53903</strain>
    </source>
</reference>
<comment type="caution">
    <text evidence="1">The sequence shown here is derived from an EMBL/GenBank/DDBJ whole genome shotgun (WGS) entry which is preliminary data.</text>
</comment>
<keyword evidence="2" id="KW-1185">Reference proteome</keyword>
<evidence type="ECO:0000313" key="2">
    <source>
        <dbReference type="Proteomes" id="UP001596058"/>
    </source>
</evidence>
<sequence length="44" mass="5069">MFEIEVSDDDGYEQTWRRLLDGEQIRGIAARGWTARWSGGRPVS</sequence>
<dbReference type="RefSeq" id="WP_379522214.1">
    <property type="nucleotide sequence ID" value="NZ_JBHSPA010000085.1"/>
</dbReference>
<name>A0ABW1D6B7_9ACTN</name>
<protein>
    <submittedName>
        <fullName evidence="1">Uncharacterized protein</fullName>
    </submittedName>
</protein>
<evidence type="ECO:0000313" key="1">
    <source>
        <dbReference type="EMBL" id="MFC5832778.1"/>
    </source>
</evidence>